<protein>
    <submittedName>
        <fullName evidence="3">Uncharacterized protein</fullName>
    </submittedName>
</protein>
<gene>
    <name evidence="3" type="ORF">RsY01_80</name>
</gene>
<keyword evidence="2" id="KW-1133">Transmembrane helix</keyword>
<keyword evidence="2" id="KW-0812">Transmembrane</keyword>
<dbReference type="Proteomes" id="UP000218689">
    <property type="component" value="Unassembled WGS sequence"/>
</dbReference>
<name>A0A224X9X8_9LACT</name>
<feature type="region of interest" description="Disordered" evidence="1">
    <location>
        <begin position="1"/>
        <end position="38"/>
    </location>
</feature>
<dbReference type="RefSeq" id="WP_094783593.1">
    <property type="nucleotide sequence ID" value="NZ_BEDT01000001.1"/>
</dbReference>
<reference evidence="4" key="1">
    <citation type="submission" date="2017-08" db="EMBL/GenBank/DDBJ databases">
        <title>Draft genome sequence of Lactococcus sp. strain Rs-Y01, isolated from the gut of the lower termite Reticulitermes speratus.</title>
        <authorList>
            <person name="Ohkuma M."/>
            <person name="Yuki M."/>
        </authorList>
    </citation>
    <scope>NUCLEOTIDE SEQUENCE [LARGE SCALE GENOMIC DNA]</scope>
    <source>
        <strain evidence="4">Rs-Y01</strain>
    </source>
</reference>
<dbReference type="AlphaFoldDB" id="A0A224X9X8"/>
<evidence type="ECO:0000256" key="2">
    <source>
        <dbReference type="SAM" id="Phobius"/>
    </source>
</evidence>
<evidence type="ECO:0000313" key="3">
    <source>
        <dbReference type="EMBL" id="GAX46501.1"/>
    </source>
</evidence>
<evidence type="ECO:0000256" key="1">
    <source>
        <dbReference type="SAM" id="MobiDB-lite"/>
    </source>
</evidence>
<evidence type="ECO:0000313" key="4">
    <source>
        <dbReference type="Proteomes" id="UP000218689"/>
    </source>
</evidence>
<feature type="compositionally biased region" description="Polar residues" evidence="1">
    <location>
        <begin position="22"/>
        <end position="34"/>
    </location>
</feature>
<dbReference type="EMBL" id="BEDT01000001">
    <property type="protein sequence ID" value="GAX46501.1"/>
    <property type="molecule type" value="Genomic_DNA"/>
</dbReference>
<organism evidence="3 4">
    <name type="scientific">Pseudolactococcus reticulitermitis</name>
    <dbReference type="NCBI Taxonomy" id="2025039"/>
    <lineage>
        <taxon>Bacteria</taxon>
        <taxon>Bacillati</taxon>
        <taxon>Bacillota</taxon>
        <taxon>Bacilli</taxon>
        <taxon>Lactobacillales</taxon>
        <taxon>Streptococcaceae</taxon>
        <taxon>Pseudolactococcus</taxon>
    </lineage>
</organism>
<sequence>MENEIIVSGQLGIKDENHSSDQKPPQETPNYTVRQQEDLPNMGESQLAGFVILGLICLALILLLKYLQKLRASHLKHCV</sequence>
<keyword evidence="4" id="KW-1185">Reference proteome</keyword>
<keyword evidence="2" id="KW-0472">Membrane</keyword>
<accession>A0A224X9X8</accession>
<feature type="transmembrane region" description="Helical" evidence="2">
    <location>
        <begin position="47"/>
        <end position="67"/>
    </location>
</feature>
<comment type="caution">
    <text evidence="3">The sequence shown here is derived from an EMBL/GenBank/DDBJ whole genome shotgun (WGS) entry which is preliminary data.</text>
</comment>
<proteinExistence type="predicted"/>